<protein>
    <recommendedName>
        <fullName evidence="1">UPF0354 protein BLL40_11395</fullName>
    </recommendedName>
</protein>
<evidence type="ECO:0000256" key="1">
    <source>
        <dbReference type="HAMAP-Rule" id="MF_01548"/>
    </source>
</evidence>
<sequence>MCMKTNKLRRRLEEQLKRDNRTITFDQEKEEMRFENSDTKKGVTVTLGGILAKFEGNVEKAAEETMYYVNEALNAFDGSGKKEEKEKRIYPVIRAASFPKEAEEGVPFFYDNHTAETRIYYAVDLGTTYRLIDEKLMTKEKWTAGQIREIARFNLRSLPLEMKQDTVAGNIFYFLNSNDGYDSSRILNDRFLKEMSEKVEGDMTVSVPHGDVLIIGDIRNVTGYDILAQMAMSFFAAGRVPITALSFIYEEGQLEPIFIMAQSRPQKD</sequence>
<dbReference type="NCBIfam" id="NF010189">
    <property type="entry name" value="PRK13668.1"/>
    <property type="match status" value="1"/>
</dbReference>
<comment type="similarity">
    <text evidence="1">Belongs to the UPF0354 family.</text>
</comment>
<comment type="caution">
    <text evidence="2">The sequence shown here is derived from an EMBL/GenBank/DDBJ whole genome shotgun (WGS) entry which is preliminary data.</text>
</comment>
<reference evidence="2 3" key="1">
    <citation type="submission" date="2016-12" db="EMBL/GenBank/DDBJ databases">
        <title>Domibacillus sp. SAOS 44 whole genome sequencing.</title>
        <authorList>
            <person name="Verma A."/>
            <person name="Krishnamurthi S."/>
        </authorList>
    </citation>
    <scope>NUCLEOTIDE SEQUENCE [LARGE SCALE GENOMIC DNA]</scope>
    <source>
        <strain evidence="2 3">SAOS 44</strain>
    </source>
</reference>
<proteinExistence type="inferred from homology"/>
<dbReference type="RefSeq" id="WP_073712029.1">
    <property type="nucleotide sequence ID" value="NZ_MRWQ01000009.1"/>
</dbReference>
<dbReference type="AlphaFoldDB" id="A0A1Q5P1T8"/>
<keyword evidence="3" id="KW-1185">Reference proteome</keyword>
<accession>A0A1Q5P1T8</accession>
<dbReference type="STRING" id="1714354.BLL40_11395"/>
<dbReference type="HAMAP" id="MF_01548">
    <property type="entry name" value="UPF0354"/>
    <property type="match status" value="1"/>
</dbReference>
<dbReference type="Pfam" id="PF07285">
    <property type="entry name" value="DUF1444"/>
    <property type="match status" value="1"/>
</dbReference>
<gene>
    <name evidence="2" type="ORF">BLL40_11395</name>
</gene>
<dbReference type="EMBL" id="MRWQ01000009">
    <property type="protein sequence ID" value="OKL36207.1"/>
    <property type="molecule type" value="Genomic_DNA"/>
</dbReference>
<dbReference type="Proteomes" id="UP000186524">
    <property type="component" value="Unassembled WGS sequence"/>
</dbReference>
<name>A0A1Q5P1T8_9BACI</name>
<dbReference type="PIRSF" id="PIRSF012562">
    <property type="entry name" value="UCP012562"/>
    <property type="match status" value="1"/>
</dbReference>
<dbReference type="InterPro" id="IPR010838">
    <property type="entry name" value="DUF1444"/>
</dbReference>
<dbReference type="OrthoDB" id="154553at2"/>
<organism evidence="2 3">
    <name type="scientific">Domibacillus mangrovi</name>
    <dbReference type="NCBI Taxonomy" id="1714354"/>
    <lineage>
        <taxon>Bacteria</taxon>
        <taxon>Bacillati</taxon>
        <taxon>Bacillota</taxon>
        <taxon>Bacilli</taxon>
        <taxon>Bacillales</taxon>
        <taxon>Bacillaceae</taxon>
        <taxon>Domibacillus</taxon>
    </lineage>
</organism>
<evidence type="ECO:0000313" key="2">
    <source>
        <dbReference type="EMBL" id="OKL36207.1"/>
    </source>
</evidence>
<evidence type="ECO:0000313" key="3">
    <source>
        <dbReference type="Proteomes" id="UP000186524"/>
    </source>
</evidence>